<feature type="region of interest" description="Disordered" evidence="1">
    <location>
        <begin position="106"/>
        <end position="150"/>
    </location>
</feature>
<feature type="compositionally biased region" description="Basic and acidic residues" evidence="1">
    <location>
        <begin position="288"/>
        <end position="300"/>
    </location>
</feature>
<evidence type="ECO:0000313" key="3">
    <source>
        <dbReference type="Proteomes" id="UP001454036"/>
    </source>
</evidence>
<dbReference type="AlphaFoldDB" id="A0AAV3QTZ7"/>
<evidence type="ECO:0000313" key="2">
    <source>
        <dbReference type="EMBL" id="GAA0167169.1"/>
    </source>
</evidence>
<feature type="compositionally biased region" description="Basic and acidic residues" evidence="1">
    <location>
        <begin position="123"/>
        <end position="138"/>
    </location>
</feature>
<gene>
    <name evidence="2" type="ORF">LIER_22161</name>
</gene>
<organism evidence="2 3">
    <name type="scientific">Lithospermum erythrorhizon</name>
    <name type="common">Purple gromwell</name>
    <name type="synonym">Lithospermum officinale var. erythrorhizon</name>
    <dbReference type="NCBI Taxonomy" id="34254"/>
    <lineage>
        <taxon>Eukaryota</taxon>
        <taxon>Viridiplantae</taxon>
        <taxon>Streptophyta</taxon>
        <taxon>Embryophyta</taxon>
        <taxon>Tracheophyta</taxon>
        <taxon>Spermatophyta</taxon>
        <taxon>Magnoliopsida</taxon>
        <taxon>eudicotyledons</taxon>
        <taxon>Gunneridae</taxon>
        <taxon>Pentapetalae</taxon>
        <taxon>asterids</taxon>
        <taxon>lamiids</taxon>
        <taxon>Boraginales</taxon>
        <taxon>Boraginaceae</taxon>
        <taxon>Boraginoideae</taxon>
        <taxon>Lithospermeae</taxon>
        <taxon>Lithospermum</taxon>
    </lineage>
</organism>
<dbReference type="EMBL" id="BAABME010005989">
    <property type="protein sequence ID" value="GAA0167169.1"/>
    <property type="molecule type" value="Genomic_DNA"/>
</dbReference>
<feature type="compositionally biased region" description="Basic and acidic residues" evidence="1">
    <location>
        <begin position="163"/>
        <end position="184"/>
    </location>
</feature>
<evidence type="ECO:0000256" key="1">
    <source>
        <dbReference type="SAM" id="MobiDB-lite"/>
    </source>
</evidence>
<sequence length="300" mass="33140">MSGLGESSSKRKQKGTYARHGKFRVLPNITLAAIQVFVDEMFRVKVSTSSARKTKEKALAKINGDHLEQFNLATTYCKELMKAQPGSSTMYKQAVHNSRGCLTKAALKQPATKSKKQGKKKGKEIVEKAEDRAEKAEAESAEAVHTVETPETILQTAEEAKAVEKAQAEAAEKAQAEAVEKAQAEEAETNQTVDTPEMIIKTAEEAEVDLTVETAEEAEVVPTAEKVETRNQRAAKRGRGTAPRPSPEVSHQDMDNDVEILDIVQDPSVNPNVSQRESRRAKRALVKRKAEQFQKRCRKD</sequence>
<name>A0AAV3QTZ7_LITER</name>
<protein>
    <submittedName>
        <fullName evidence="2">Uncharacterized protein</fullName>
    </submittedName>
</protein>
<feature type="compositionally biased region" description="Basic residues" evidence="1">
    <location>
        <begin position="113"/>
        <end position="122"/>
    </location>
</feature>
<reference evidence="2 3" key="1">
    <citation type="submission" date="2024-01" db="EMBL/GenBank/DDBJ databases">
        <title>The complete chloroplast genome sequence of Lithospermum erythrorhizon: insights into the phylogenetic relationship among Boraginaceae species and the maternal lineages of purple gromwells.</title>
        <authorList>
            <person name="Okada T."/>
            <person name="Watanabe K."/>
        </authorList>
    </citation>
    <scope>NUCLEOTIDE SEQUENCE [LARGE SCALE GENOMIC DNA]</scope>
</reference>
<dbReference type="Proteomes" id="UP001454036">
    <property type="component" value="Unassembled WGS sequence"/>
</dbReference>
<feature type="region of interest" description="Disordered" evidence="1">
    <location>
        <begin position="163"/>
        <end position="197"/>
    </location>
</feature>
<accession>A0AAV3QTZ7</accession>
<comment type="caution">
    <text evidence="2">The sequence shown here is derived from an EMBL/GenBank/DDBJ whole genome shotgun (WGS) entry which is preliminary data.</text>
</comment>
<proteinExistence type="predicted"/>
<keyword evidence="3" id="KW-1185">Reference proteome</keyword>
<feature type="region of interest" description="Disordered" evidence="1">
    <location>
        <begin position="215"/>
        <end position="300"/>
    </location>
</feature>